<evidence type="ECO:0000256" key="3">
    <source>
        <dbReference type="SAM" id="MobiDB-lite"/>
    </source>
</evidence>
<keyword evidence="2" id="KW-0732">Signal</keyword>
<feature type="compositionally biased region" description="Basic and acidic residues" evidence="3">
    <location>
        <begin position="62"/>
        <end position="73"/>
    </location>
</feature>
<dbReference type="PANTHER" id="PTHR10795">
    <property type="entry name" value="PROPROTEIN CONVERTASE SUBTILISIN/KEXIN"/>
    <property type="match status" value="1"/>
</dbReference>
<dbReference type="STRING" id="77586.A0A0D9WQ58"/>
<keyword evidence="6" id="KW-1185">Reference proteome</keyword>
<evidence type="ECO:0000313" key="6">
    <source>
        <dbReference type="Proteomes" id="UP000032180"/>
    </source>
</evidence>
<dbReference type="AlphaFoldDB" id="A0A0D9WQ58"/>
<dbReference type="Gramene" id="LPERR06G12180.1">
    <property type="protein sequence ID" value="LPERR06G12180.1"/>
    <property type="gene ID" value="LPERR06G12180"/>
</dbReference>
<dbReference type="InterPro" id="IPR036852">
    <property type="entry name" value="Peptidase_S8/S53_dom_sf"/>
</dbReference>
<evidence type="ECO:0000259" key="4">
    <source>
        <dbReference type="Pfam" id="PF17766"/>
    </source>
</evidence>
<organism evidence="5 6">
    <name type="scientific">Leersia perrieri</name>
    <dbReference type="NCBI Taxonomy" id="77586"/>
    <lineage>
        <taxon>Eukaryota</taxon>
        <taxon>Viridiplantae</taxon>
        <taxon>Streptophyta</taxon>
        <taxon>Embryophyta</taxon>
        <taxon>Tracheophyta</taxon>
        <taxon>Spermatophyta</taxon>
        <taxon>Magnoliopsida</taxon>
        <taxon>Liliopsida</taxon>
        <taxon>Poales</taxon>
        <taxon>Poaceae</taxon>
        <taxon>BOP clade</taxon>
        <taxon>Oryzoideae</taxon>
        <taxon>Oryzeae</taxon>
        <taxon>Oryzinae</taxon>
        <taxon>Leersia</taxon>
    </lineage>
</organism>
<feature type="domain" description="Subtilisin-like protease fibronectin type-III" evidence="4">
    <location>
        <begin position="72"/>
        <end position="148"/>
    </location>
</feature>
<reference evidence="6" key="2">
    <citation type="submission" date="2013-12" db="EMBL/GenBank/DDBJ databases">
        <authorList>
            <person name="Yu Y."/>
            <person name="Lee S."/>
            <person name="de Baynast K."/>
            <person name="Wissotski M."/>
            <person name="Liu L."/>
            <person name="Talag J."/>
            <person name="Goicoechea J."/>
            <person name="Angelova A."/>
            <person name="Jetty R."/>
            <person name="Kudrna D."/>
            <person name="Golser W."/>
            <person name="Rivera L."/>
            <person name="Zhang J."/>
            <person name="Wing R."/>
        </authorList>
    </citation>
    <scope>NUCLEOTIDE SEQUENCE</scope>
</reference>
<reference evidence="5" key="3">
    <citation type="submission" date="2015-04" db="UniProtKB">
        <authorList>
            <consortium name="EnsemblPlants"/>
        </authorList>
    </citation>
    <scope>IDENTIFICATION</scope>
</reference>
<dbReference type="Pfam" id="PF17766">
    <property type="entry name" value="fn3_6"/>
    <property type="match status" value="1"/>
</dbReference>
<dbReference type="HOGENOM" id="CLU_000625_1_2_1"/>
<comment type="similarity">
    <text evidence="1">Belongs to the peptidase S8 family.</text>
</comment>
<accession>A0A0D9WQ58</accession>
<reference evidence="5 6" key="1">
    <citation type="submission" date="2012-08" db="EMBL/GenBank/DDBJ databases">
        <title>Oryza genome evolution.</title>
        <authorList>
            <person name="Wing R.A."/>
        </authorList>
    </citation>
    <scope>NUCLEOTIDE SEQUENCE</scope>
</reference>
<evidence type="ECO:0000256" key="2">
    <source>
        <dbReference type="ARBA" id="ARBA00022729"/>
    </source>
</evidence>
<dbReference type="Proteomes" id="UP000032180">
    <property type="component" value="Chromosome 6"/>
</dbReference>
<dbReference type="GO" id="GO:0004252">
    <property type="term" value="F:serine-type endopeptidase activity"/>
    <property type="evidence" value="ECO:0007669"/>
    <property type="project" value="InterPro"/>
</dbReference>
<dbReference type="eggNOG" id="ENOG502QPQR">
    <property type="taxonomic scope" value="Eukaryota"/>
</dbReference>
<protein>
    <recommendedName>
        <fullName evidence="4">Subtilisin-like protease fibronectin type-III domain-containing protein</fullName>
    </recommendedName>
</protein>
<feature type="region of interest" description="Disordered" evidence="3">
    <location>
        <begin position="54"/>
        <end position="78"/>
    </location>
</feature>
<dbReference type="InterPro" id="IPR041469">
    <property type="entry name" value="Subtilisin-like_FN3"/>
</dbReference>
<dbReference type="EnsemblPlants" id="LPERR06G12180.1">
    <property type="protein sequence ID" value="LPERR06G12180.1"/>
    <property type="gene ID" value="LPERR06G12180"/>
</dbReference>
<evidence type="ECO:0000313" key="5">
    <source>
        <dbReference type="EnsemblPlants" id="LPERR06G12180.1"/>
    </source>
</evidence>
<dbReference type="Gene3D" id="3.40.50.200">
    <property type="entry name" value="Peptidase S8/S53 domain"/>
    <property type="match status" value="1"/>
</dbReference>
<proteinExistence type="inferred from homology"/>
<dbReference type="GO" id="GO:0006508">
    <property type="term" value="P:proteolysis"/>
    <property type="evidence" value="ECO:0007669"/>
    <property type="project" value="InterPro"/>
</dbReference>
<sequence>MTGAGHINPNKAADPGLVYDLGVTDYACYICATLGDHAWIGDARAQLEPGLQEPGHASAAELPDHRGATPADRRRSRTVTNVGPATSAYTVKVRTPTSLVVRVLPTTLVFSMAGEKKTFSVSGGDQQEVVEGSLRWVSDKHVVRSPVVAVVGLGAPHL</sequence>
<dbReference type="Gene3D" id="2.60.40.2310">
    <property type="match status" value="1"/>
</dbReference>
<name>A0A0D9WQ58_9ORYZ</name>
<dbReference type="InterPro" id="IPR045051">
    <property type="entry name" value="SBT"/>
</dbReference>
<evidence type="ECO:0000256" key="1">
    <source>
        <dbReference type="ARBA" id="ARBA00011073"/>
    </source>
</evidence>